<dbReference type="AlphaFoldDB" id="A0AAN6M194"/>
<dbReference type="PANTHER" id="PTHR38791:SF5">
    <property type="entry name" value="TRANSCRIPTION FACTOR DBAG-RELATED"/>
    <property type="match status" value="1"/>
</dbReference>
<evidence type="ECO:0000313" key="1">
    <source>
        <dbReference type="EMBL" id="KAK3213913.1"/>
    </source>
</evidence>
<accession>A0AAN6M194</accession>
<dbReference type="PANTHER" id="PTHR38791">
    <property type="entry name" value="ZN(II)2CYS6 TRANSCRIPTION FACTOR (EUROFUNG)-RELATED-RELATED"/>
    <property type="match status" value="1"/>
</dbReference>
<evidence type="ECO:0000313" key="2">
    <source>
        <dbReference type="Proteomes" id="UP001280581"/>
    </source>
</evidence>
<reference evidence="1 2" key="1">
    <citation type="submission" date="2021-02" db="EMBL/GenBank/DDBJ databases">
        <title>Genome assembly of Pseudopithomyces chartarum.</title>
        <authorList>
            <person name="Jauregui R."/>
            <person name="Singh J."/>
            <person name="Voisey C."/>
        </authorList>
    </citation>
    <scope>NUCLEOTIDE SEQUENCE [LARGE SCALE GENOMIC DNA]</scope>
    <source>
        <strain evidence="1 2">AGR01</strain>
    </source>
</reference>
<protein>
    <submittedName>
        <fullName evidence="1">Uncharacterized protein</fullName>
    </submittedName>
</protein>
<comment type="caution">
    <text evidence="1">The sequence shown here is derived from an EMBL/GenBank/DDBJ whole genome shotgun (WGS) entry which is preliminary data.</text>
</comment>
<gene>
    <name evidence="1" type="ORF">GRF29_28g1427917</name>
</gene>
<name>A0AAN6M194_9PLEO</name>
<dbReference type="Proteomes" id="UP001280581">
    <property type="component" value="Unassembled WGS sequence"/>
</dbReference>
<organism evidence="1 2">
    <name type="scientific">Pseudopithomyces chartarum</name>
    <dbReference type="NCBI Taxonomy" id="1892770"/>
    <lineage>
        <taxon>Eukaryota</taxon>
        <taxon>Fungi</taxon>
        <taxon>Dikarya</taxon>
        <taxon>Ascomycota</taxon>
        <taxon>Pezizomycotina</taxon>
        <taxon>Dothideomycetes</taxon>
        <taxon>Pleosporomycetidae</taxon>
        <taxon>Pleosporales</taxon>
        <taxon>Massarineae</taxon>
        <taxon>Didymosphaeriaceae</taxon>
        <taxon>Pseudopithomyces</taxon>
    </lineage>
</organism>
<sequence>MVRKVPMPSHLLDLVSTARILHFETAKTAFVELVAKIASSPCVLWDDDLQPEARVTKAIMLDRSLMQFTRDLPVDYQYEELLVSHEGPKSGWEAYGHTIHQYQHHHAARMWNACMVLRIKLQSVVHKTLSQLPPTEFPRPEDWMTALKQAEKEIAEAAAGICANVPQILSPVAYDKIGIEVSHEARVATLLPSLSVIKAEPLVPSAMRGYATDRLKHLGREFRVSQADSAATSNLGLDAIHSGFHMLYVY</sequence>
<proteinExistence type="predicted"/>
<dbReference type="EMBL" id="WVTA01000004">
    <property type="protein sequence ID" value="KAK3213913.1"/>
    <property type="molecule type" value="Genomic_DNA"/>
</dbReference>
<dbReference type="InterPro" id="IPR053175">
    <property type="entry name" value="DHMBA_Reg_Transcription_Factor"/>
</dbReference>
<keyword evidence="2" id="KW-1185">Reference proteome</keyword>